<reference evidence="1" key="1">
    <citation type="submission" date="2020-09" db="EMBL/GenBank/DDBJ databases">
        <title>Genome-Enabled Discovery of Anthraquinone Biosynthesis in Senna tora.</title>
        <authorList>
            <person name="Kang S.-H."/>
            <person name="Pandey R.P."/>
            <person name="Lee C.-M."/>
            <person name="Sim J.-S."/>
            <person name="Jeong J.-T."/>
            <person name="Choi B.-S."/>
            <person name="Jung M."/>
            <person name="Ginzburg D."/>
            <person name="Zhao K."/>
            <person name="Won S.Y."/>
            <person name="Oh T.-J."/>
            <person name="Yu Y."/>
            <person name="Kim N.-H."/>
            <person name="Lee O.R."/>
            <person name="Lee T.-H."/>
            <person name="Bashyal P."/>
            <person name="Kim T.-S."/>
            <person name="Lee W.-H."/>
            <person name="Kawkins C."/>
            <person name="Kim C.-K."/>
            <person name="Kim J.S."/>
            <person name="Ahn B.O."/>
            <person name="Rhee S.Y."/>
            <person name="Sohng J.K."/>
        </authorList>
    </citation>
    <scope>NUCLEOTIDE SEQUENCE</scope>
    <source>
        <tissue evidence="1">Leaf</tissue>
    </source>
</reference>
<name>A0A834T0N7_9FABA</name>
<sequence>MAYPSLVASKVAFDVMGLSHF</sequence>
<keyword evidence="2" id="KW-1185">Reference proteome</keyword>
<protein>
    <submittedName>
        <fullName evidence="1">Uncharacterized protein</fullName>
    </submittedName>
</protein>
<evidence type="ECO:0000313" key="2">
    <source>
        <dbReference type="Proteomes" id="UP000634136"/>
    </source>
</evidence>
<dbReference type="Proteomes" id="UP000634136">
    <property type="component" value="Unassembled WGS sequence"/>
</dbReference>
<evidence type="ECO:0000313" key="1">
    <source>
        <dbReference type="EMBL" id="KAF7806849.1"/>
    </source>
</evidence>
<gene>
    <name evidence="1" type="ORF">G2W53_039010</name>
</gene>
<dbReference type="AlphaFoldDB" id="A0A834T0N7"/>
<organism evidence="1 2">
    <name type="scientific">Senna tora</name>
    <dbReference type="NCBI Taxonomy" id="362788"/>
    <lineage>
        <taxon>Eukaryota</taxon>
        <taxon>Viridiplantae</taxon>
        <taxon>Streptophyta</taxon>
        <taxon>Embryophyta</taxon>
        <taxon>Tracheophyta</taxon>
        <taxon>Spermatophyta</taxon>
        <taxon>Magnoliopsida</taxon>
        <taxon>eudicotyledons</taxon>
        <taxon>Gunneridae</taxon>
        <taxon>Pentapetalae</taxon>
        <taxon>rosids</taxon>
        <taxon>fabids</taxon>
        <taxon>Fabales</taxon>
        <taxon>Fabaceae</taxon>
        <taxon>Caesalpinioideae</taxon>
        <taxon>Cassia clade</taxon>
        <taxon>Senna</taxon>
    </lineage>
</organism>
<comment type="caution">
    <text evidence="1">The sequence shown here is derived from an EMBL/GenBank/DDBJ whole genome shotgun (WGS) entry which is preliminary data.</text>
</comment>
<dbReference type="EMBL" id="JAAIUW010000012">
    <property type="protein sequence ID" value="KAF7806849.1"/>
    <property type="molecule type" value="Genomic_DNA"/>
</dbReference>
<accession>A0A834T0N7</accession>
<proteinExistence type="predicted"/>